<dbReference type="InterPro" id="IPR011009">
    <property type="entry name" value="Kinase-like_dom_sf"/>
</dbReference>
<reference evidence="1" key="1">
    <citation type="submission" date="2023-06" db="EMBL/GenBank/DDBJ databases">
        <title>Genome-scale phylogeny and comparative genomics of the fungal order Sordariales.</title>
        <authorList>
            <consortium name="Lawrence Berkeley National Laboratory"/>
            <person name="Hensen N."/>
            <person name="Bonometti L."/>
            <person name="Westerberg I."/>
            <person name="Brannstrom I.O."/>
            <person name="Guillou S."/>
            <person name="Cros-Aarteil S."/>
            <person name="Calhoun S."/>
            <person name="Haridas S."/>
            <person name="Kuo A."/>
            <person name="Mondo S."/>
            <person name="Pangilinan J."/>
            <person name="Riley R."/>
            <person name="Labutti K."/>
            <person name="Andreopoulos B."/>
            <person name="Lipzen A."/>
            <person name="Chen C."/>
            <person name="Yanf M."/>
            <person name="Daum C."/>
            <person name="Ng V."/>
            <person name="Clum A."/>
            <person name="Steindorff A."/>
            <person name="Ohm R."/>
            <person name="Martin F."/>
            <person name="Silar P."/>
            <person name="Natvig D."/>
            <person name="Lalanne C."/>
            <person name="Gautier V."/>
            <person name="Ament-Velasquez S.L."/>
            <person name="Kruys A."/>
            <person name="Hutchinson M.I."/>
            <person name="Powell A.J."/>
            <person name="Barry K."/>
            <person name="Miller A.N."/>
            <person name="Grigoriev I.V."/>
            <person name="Debuchy R."/>
            <person name="Gladieux P."/>
            <person name="Thoren M.H."/>
            <person name="Johannesson H."/>
        </authorList>
    </citation>
    <scope>NUCLEOTIDE SEQUENCE</scope>
    <source>
        <strain evidence="1">8032-3</strain>
    </source>
</reference>
<gene>
    <name evidence="1" type="ORF">QBC33DRAFT_596046</name>
</gene>
<name>A0AAJ0FJ89_9PEZI</name>
<comment type="caution">
    <text evidence="1">The sequence shown here is derived from an EMBL/GenBank/DDBJ whole genome shotgun (WGS) entry which is preliminary data.</text>
</comment>
<dbReference type="EMBL" id="MU839022">
    <property type="protein sequence ID" value="KAK1764144.1"/>
    <property type="molecule type" value="Genomic_DNA"/>
</dbReference>
<proteinExistence type="predicted"/>
<feature type="non-terminal residue" evidence="1">
    <location>
        <position position="1"/>
    </location>
</feature>
<dbReference type="RefSeq" id="XP_060280357.1">
    <property type="nucleotide sequence ID" value="XM_060431858.1"/>
</dbReference>
<dbReference type="AlphaFoldDB" id="A0AAJ0FJ89"/>
<organism evidence="1 2">
    <name type="scientific">Phialemonium atrogriseum</name>
    <dbReference type="NCBI Taxonomy" id="1093897"/>
    <lineage>
        <taxon>Eukaryota</taxon>
        <taxon>Fungi</taxon>
        <taxon>Dikarya</taxon>
        <taxon>Ascomycota</taxon>
        <taxon>Pezizomycotina</taxon>
        <taxon>Sordariomycetes</taxon>
        <taxon>Sordariomycetidae</taxon>
        <taxon>Cephalothecales</taxon>
        <taxon>Cephalothecaceae</taxon>
        <taxon>Phialemonium</taxon>
    </lineage>
</organism>
<protein>
    <submittedName>
        <fullName evidence="1">Uncharacterized protein</fullName>
    </submittedName>
</protein>
<keyword evidence="2" id="KW-1185">Reference proteome</keyword>
<dbReference type="Proteomes" id="UP001244011">
    <property type="component" value="Unassembled WGS sequence"/>
</dbReference>
<evidence type="ECO:0000313" key="1">
    <source>
        <dbReference type="EMBL" id="KAK1764144.1"/>
    </source>
</evidence>
<sequence>QVRFGTCVLSGFGTPTTWIHSNVQRVALCPGTFDRFISWLLCLLPQLLQNWIRPSFPEWFLPSTVIVKIEKPDWDEEFENEKKYYAKLQDLQGKYIQVCYGEARCGGKRALVLSDLGGLELVGEDPVIVPLADLKRMLTETYSALLSYGVEQGDTKLDIVLLVSDKVMIFDFDYACDEDKNDFNLVETRVGRLMGIYSRHLEYLESECGTEKVRP</sequence>
<evidence type="ECO:0000313" key="2">
    <source>
        <dbReference type="Proteomes" id="UP001244011"/>
    </source>
</evidence>
<accession>A0AAJ0FJ89</accession>
<dbReference type="SUPFAM" id="SSF56112">
    <property type="entry name" value="Protein kinase-like (PK-like)"/>
    <property type="match status" value="1"/>
</dbReference>
<dbReference type="GeneID" id="85315045"/>